<keyword evidence="1" id="KW-0378">Hydrolase</keyword>
<dbReference type="AlphaFoldDB" id="M7NL82"/>
<dbReference type="Proteomes" id="UP000011910">
    <property type="component" value="Unassembled WGS sequence"/>
</dbReference>
<dbReference type="Gene3D" id="2.60.40.2340">
    <property type="match status" value="1"/>
</dbReference>
<name>M7NL82_9BACT</name>
<dbReference type="EMBL" id="AODQ01000054">
    <property type="protein sequence ID" value="EMR02555.1"/>
    <property type="molecule type" value="Genomic_DNA"/>
</dbReference>
<sequence>MSVSGFSRISILVLLLIATFWSCKEDDNFNEGPFQSKRTAILSFDFNDIRPGQSFEGSINAAESRVNVVVPFGTDLRALVPTIAISEKATISPPSGIANNFTQPATYIVTAEDGTTQAWTVVVEESDEEPRLSLSPPVWNRSPAGSGVPSFFTPDGERGIDFGNGHLYVTSNNDKILILSPADGSQIGSLDMSGVSGGEPKIADIEVSADGSILACNTVEWTSDGGGAPTTFKIYRWEDETSQPTLWLSYTNTQYRMGDTFTVIGDVSGDAVVLTSFGRKFLNPTDRGNLVFKWTVTGGVLNPEPEIIPIQGVPTLTRLGSRPHAQLLRPDSEELYVNANDIDFTRTALDGTFQARIPNGGRQLYDGFTSHFEIFEFAGKRVLVTAFPRSNIESRLIVIDITNGLENVTAEDVILSQNFMQGAGEIANVNASGAVAINPLENNRVEVYVLITNQVLAKFILTTSL</sequence>
<gene>
    <name evidence="1" type="ORF">ADICEAN_02307</name>
</gene>
<keyword evidence="2" id="KW-1185">Reference proteome</keyword>
<dbReference type="OrthoDB" id="7012117at2"/>
<evidence type="ECO:0000313" key="2">
    <source>
        <dbReference type="Proteomes" id="UP000011910"/>
    </source>
</evidence>
<dbReference type="PATRIC" id="fig|1279009.4.peg.2339"/>
<protein>
    <submittedName>
        <fullName evidence="1">Putative glycoside hydrolase</fullName>
    </submittedName>
</protein>
<dbReference type="RefSeq" id="WP_009195700.1">
    <property type="nucleotide sequence ID" value="NZ_AODQ01000054.1"/>
</dbReference>
<comment type="caution">
    <text evidence="1">The sequence shown here is derived from an EMBL/GenBank/DDBJ whole genome shotgun (WGS) entry which is preliminary data.</text>
</comment>
<proteinExistence type="predicted"/>
<dbReference type="eggNOG" id="COG3291">
    <property type="taxonomic scope" value="Bacteria"/>
</dbReference>
<dbReference type="GO" id="GO:0016787">
    <property type="term" value="F:hydrolase activity"/>
    <property type="evidence" value="ECO:0007669"/>
    <property type="project" value="UniProtKB-KW"/>
</dbReference>
<reference evidence="1 2" key="1">
    <citation type="journal article" date="2013" name="Genome Announc.">
        <title>Draft Genome Sequence of Cesiribacter andamanensis Strain AMV16T, Isolated from a Soil Sample from a Mud Volcano in the Andaman Islands, India.</title>
        <authorList>
            <person name="Shivaji S."/>
            <person name="Ara S."/>
            <person name="Begum Z."/>
            <person name="Srinivas T.N."/>
            <person name="Singh A."/>
            <person name="Kumar Pinnaka A."/>
        </authorList>
    </citation>
    <scope>NUCLEOTIDE SEQUENCE [LARGE SCALE GENOMIC DNA]</scope>
    <source>
        <strain evidence="1 2">AMV16</strain>
    </source>
</reference>
<dbReference type="InterPro" id="IPR011044">
    <property type="entry name" value="Quino_amine_DH_bsu"/>
</dbReference>
<accession>M7NL82</accession>
<dbReference type="SUPFAM" id="SSF50969">
    <property type="entry name" value="YVTN repeat-like/Quinoprotein amine dehydrogenase"/>
    <property type="match status" value="1"/>
</dbReference>
<organism evidence="1 2">
    <name type="scientific">Cesiribacter andamanensis AMV16</name>
    <dbReference type="NCBI Taxonomy" id="1279009"/>
    <lineage>
        <taxon>Bacteria</taxon>
        <taxon>Pseudomonadati</taxon>
        <taxon>Bacteroidota</taxon>
        <taxon>Cytophagia</taxon>
        <taxon>Cytophagales</taxon>
        <taxon>Cesiribacteraceae</taxon>
        <taxon>Cesiribacter</taxon>
    </lineage>
</organism>
<evidence type="ECO:0000313" key="1">
    <source>
        <dbReference type="EMBL" id="EMR02555.1"/>
    </source>
</evidence>
<dbReference type="STRING" id="1279009.ADICEAN_02307"/>